<accession>E2A8F0</accession>
<dbReference type="EMBL" id="GL437593">
    <property type="protein sequence ID" value="EFN70287.1"/>
    <property type="molecule type" value="Genomic_DNA"/>
</dbReference>
<gene>
    <name evidence="1" type="ORF">EAG_06640</name>
</gene>
<evidence type="ECO:0008006" key="3">
    <source>
        <dbReference type="Google" id="ProtNLM"/>
    </source>
</evidence>
<proteinExistence type="predicted"/>
<evidence type="ECO:0000313" key="2">
    <source>
        <dbReference type="Proteomes" id="UP000000311"/>
    </source>
</evidence>
<keyword evidence="2" id="KW-1185">Reference proteome</keyword>
<sequence>TTDITEEKKFIAIPYIKGLSELVSKSLKNIAFDIGYKCFNRLNKFIKVHKENSHNNNNIIYQIQCKDCDATYVGQTKRQLKTLIKEHKYNFYQSNAKFTVTSKHILDKNHTIDWENTKILDNEPHYNHTTPHYKRLIAESIHINKQKNGLNIMEDCDLLDRAY</sequence>
<feature type="non-terminal residue" evidence="1">
    <location>
        <position position="163"/>
    </location>
</feature>
<dbReference type="Proteomes" id="UP000000311">
    <property type="component" value="Unassembled WGS sequence"/>
</dbReference>
<organism evidence="2">
    <name type="scientific">Camponotus floridanus</name>
    <name type="common">Florida carpenter ant</name>
    <dbReference type="NCBI Taxonomy" id="104421"/>
    <lineage>
        <taxon>Eukaryota</taxon>
        <taxon>Metazoa</taxon>
        <taxon>Ecdysozoa</taxon>
        <taxon>Arthropoda</taxon>
        <taxon>Hexapoda</taxon>
        <taxon>Insecta</taxon>
        <taxon>Pterygota</taxon>
        <taxon>Neoptera</taxon>
        <taxon>Endopterygota</taxon>
        <taxon>Hymenoptera</taxon>
        <taxon>Apocrita</taxon>
        <taxon>Aculeata</taxon>
        <taxon>Formicoidea</taxon>
        <taxon>Formicidae</taxon>
        <taxon>Formicinae</taxon>
        <taxon>Camponotus</taxon>
    </lineage>
</organism>
<dbReference type="AlphaFoldDB" id="E2A8F0"/>
<dbReference type="OrthoDB" id="7551446at2759"/>
<feature type="non-terminal residue" evidence="1">
    <location>
        <position position="1"/>
    </location>
</feature>
<name>E2A8F0_CAMFO</name>
<dbReference type="CDD" id="cd10442">
    <property type="entry name" value="GIY-YIG_PLEs"/>
    <property type="match status" value="1"/>
</dbReference>
<reference evidence="1 2" key="1">
    <citation type="journal article" date="2010" name="Science">
        <title>Genomic comparison of the ants Camponotus floridanus and Harpegnathos saltator.</title>
        <authorList>
            <person name="Bonasio R."/>
            <person name="Zhang G."/>
            <person name="Ye C."/>
            <person name="Mutti N.S."/>
            <person name="Fang X."/>
            <person name="Qin N."/>
            <person name="Donahue G."/>
            <person name="Yang P."/>
            <person name="Li Q."/>
            <person name="Li C."/>
            <person name="Zhang P."/>
            <person name="Huang Z."/>
            <person name="Berger S.L."/>
            <person name="Reinberg D."/>
            <person name="Wang J."/>
            <person name="Liebig J."/>
        </authorList>
    </citation>
    <scope>NUCLEOTIDE SEQUENCE [LARGE SCALE GENOMIC DNA]</scope>
    <source>
        <strain evidence="2">C129</strain>
    </source>
</reference>
<dbReference type="InParanoid" id="E2A8F0"/>
<protein>
    <recommendedName>
        <fullName evidence="3">GIY-YIG domain-containing protein</fullName>
    </recommendedName>
</protein>
<evidence type="ECO:0000313" key="1">
    <source>
        <dbReference type="EMBL" id="EFN70287.1"/>
    </source>
</evidence>